<sequence>MNWRPFFWWSADGLAERWQLFYRGEDEYHWRTLGLRLPFGVLFLRTGFCYRCADEAENLRVWGRPEGPTEEEERELDQEIRKLRNNP</sequence>
<feature type="compositionally biased region" description="Basic and acidic residues" evidence="1">
    <location>
        <begin position="77"/>
        <end position="87"/>
    </location>
</feature>
<comment type="caution">
    <text evidence="2">The sequence shown here is derived from an EMBL/GenBank/DDBJ whole genome shotgun (WGS) entry which is preliminary data.</text>
</comment>
<accession>A0ABQ3PJJ9</accession>
<evidence type="ECO:0000313" key="3">
    <source>
        <dbReference type="Proteomes" id="UP001052739"/>
    </source>
</evidence>
<name>A0ABQ3PJJ9_9ACTN</name>
<feature type="region of interest" description="Disordered" evidence="1">
    <location>
        <begin position="64"/>
        <end position="87"/>
    </location>
</feature>
<keyword evidence="3" id="KW-1185">Reference proteome</keyword>
<dbReference type="Proteomes" id="UP001052739">
    <property type="component" value="Unassembled WGS sequence"/>
</dbReference>
<evidence type="ECO:0000256" key="1">
    <source>
        <dbReference type="SAM" id="MobiDB-lite"/>
    </source>
</evidence>
<dbReference type="RefSeq" id="WP_190222776.1">
    <property type="nucleotide sequence ID" value="NZ_BNBS01000020.1"/>
</dbReference>
<organism evidence="2 3">
    <name type="scientific">Streptomyces hydrogenans</name>
    <dbReference type="NCBI Taxonomy" id="1873719"/>
    <lineage>
        <taxon>Bacteria</taxon>
        <taxon>Bacillati</taxon>
        <taxon>Actinomycetota</taxon>
        <taxon>Actinomycetes</taxon>
        <taxon>Kitasatosporales</taxon>
        <taxon>Streptomycetaceae</taxon>
        <taxon>Streptomyces</taxon>
    </lineage>
</organism>
<protein>
    <submittedName>
        <fullName evidence="2">Uncharacterized protein</fullName>
    </submittedName>
</protein>
<reference evidence="2" key="1">
    <citation type="submission" date="2024-05" db="EMBL/GenBank/DDBJ databases">
        <title>Whole genome shotgun sequence of Streptomyces hydrogenans NBRC 13475.</title>
        <authorList>
            <person name="Komaki H."/>
            <person name="Tamura T."/>
        </authorList>
    </citation>
    <scope>NUCLEOTIDE SEQUENCE</scope>
    <source>
        <strain evidence="2">NBRC 13475</strain>
    </source>
</reference>
<evidence type="ECO:0000313" key="2">
    <source>
        <dbReference type="EMBL" id="GHI25203.1"/>
    </source>
</evidence>
<dbReference type="EMBL" id="BNDW01000068">
    <property type="protein sequence ID" value="GHI25203.1"/>
    <property type="molecule type" value="Genomic_DNA"/>
</dbReference>
<proteinExistence type="predicted"/>
<gene>
    <name evidence="2" type="ORF">Shyd_65740</name>
</gene>